<dbReference type="SUPFAM" id="SSF51735">
    <property type="entry name" value="NAD(P)-binding Rossmann-fold domains"/>
    <property type="match status" value="1"/>
</dbReference>
<evidence type="ECO:0000259" key="3">
    <source>
        <dbReference type="SMART" id="SM00822"/>
    </source>
</evidence>
<protein>
    <submittedName>
        <fullName evidence="4">General stress protein 39</fullName>
        <ecNumber evidence="4">1.-.-.-</ecNumber>
    </submittedName>
</protein>
<organism evidence="4 5">
    <name type="scientific">Jannaschia donghaensis</name>
    <dbReference type="NCBI Taxonomy" id="420998"/>
    <lineage>
        <taxon>Bacteria</taxon>
        <taxon>Pseudomonadati</taxon>
        <taxon>Pseudomonadota</taxon>
        <taxon>Alphaproteobacteria</taxon>
        <taxon>Rhodobacterales</taxon>
        <taxon>Roseobacteraceae</taxon>
        <taxon>Jannaschia</taxon>
    </lineage>
</organism>
<keyword evidence="5" id="KW-1185">Reference proteome</keyword>
<dbReference type="InterPro" id="IPR002347">
    <property type="entry name" value="SDR_fam"/>
</dbReference>
<dbReference type="CDD" id="cd05233">
    <property type="entry name" value="SDR_c"/>
    <property type="match status" value="1"/>
</dbReference>
<dbReference type="PANTHER" id="PTHR43639:SF1">
    <property type="entry name" value="SHORT-CHAIN DEHYDROGENASE_REDUCTASE FAMILY PROTEIN"/>
    <property type="match status" value="1"/>
</dbReference>
<comment type="similarity">
    <text evidence="1">Belongs to the short-chain dehydrogenases/reductases (SDR) family.</text>
</comment>
<keyword evidence="2 4" id="KW-0560">Oxidoreductase</keyword>
<feature type="domain" description="Ketoreductase" evidence="3">
    <location>
        <begin position="4"/>
        <end position="187"/>
    </location>
</feature>
<dbReference type="STRING" id="420998.JDO7802_02420"/>
<dbReference type="RefSeq" id="WP_055085878.1">
    <property type="nucleotide sequence ID" value="NZ_CXSU01000012.1"/>
</dbReference>
<dbReference type="InterPro" id="IPR057326">
    <property type="entry name" value="KR_dom"/>
</dbReference>
<dbReference type="Pfam" id="PF13561">
    <property type="entry name" value="adh_short_C2"/>
    <property type="match status" value="1"/>
</dbReference>
<accession>A0A0M6YMZ1</accession>
<dbReference type="PRINTS" id="PR00081">
    <property type="entry name" value="GDHRDH"/>
</dbReference>
<evidence type="ECO:0000256" key="2">
    <source>
        <dbReference type="ARBA" id="ARBA00023002"/>
    </source>
</evidence>
<name>A0A0M6YMZ1_9RHOB</name>
<dbReference type="GO" id="GO:0016491">
    <property type="term" value="F:oxidoreductase activity"/>
    <property type="evidence" value="ECO:0007669"/>
    <property type="project" value="UniProtKB-KW"/>
</dbReference>
<evidence type="ECO:0000256" key="1">
    <source>
        <dbReference type="ARBA" id="ARBA00006484"/>
    </source>
</evidence>
<sequence>MTRKTLLITGASSGIGAATARMAADNHDLALHFNGNVDGAEKSAQAARDRGARVTLIRTDLSDPDNVADLFAAFDRDHDRLDGLVNNAGIVDVAAKVSDFTAARVARMVAINLTSPILVAGQAARRMKRGAAIVNVSSAAARFGSPNQYVDYAATKGGLEVFSKGLAQELAPDGIRVTAVRPGIIQTPIHGKGGQPDRVDRLAPQVPMGRAGTAEEVARAILWLLSDQASYVTDSILDVSGGR</sequence>
<evidence type="ECO:0000313" key="4">
    <source>
        <dbReference type="EMBL" id="CTQ50396.1"/>
    </source>
</evidence>
<dbReference type="FunFam" id="3.40.50.720:FF:000084">
    <property type="entry name" value="Short-chain dehydrogenase reductase"/>
    <property type="match status" value="1"/>
</dbReference>
<dbReference type="SMART" id="SM00822">
    <property type="entry name" value="PKS_KR"/>
    <property type="match status" value="1"/>
</dbReference>
<dbReference type="Gene3D" id="3.40.50.720">
    <property type="entry name" value="NAD(P)-binding Rossmann-like Domain"/>
    <property type="match status" value="1"/>
</dbReference>
<reference evidence="4 5" key="1">
    <citation type="submission" date="2015-07" db="EMBL/GenBank/DDBJ databases">
        <authorList>
            <person name="Noorani M."/>
        </authorList>
    </citation>
    <scope>NUCLEOTIDE SEQUENCE [LARGE SCALE GENOMIC DNA]</scope>
    <source>
        <strain evidence="4 5">CECT 7802</strain>
    </source>
</reference>
<dbReference type="InterPro" id="IPR036291">
    <property type="entry name" value="NAD(P)-bd_dom_sf"/>
</dbReference>
<dbReference type="AlphaFoldDB" id="A0A0M6YMZ1"/>
<dbReference type="InterPro" id="IPR020904">
    <property type="entry name" value="Sc_DH/Rdtase_CS"/>
</dbReference>
<dbReference type="PRINTS" id="PR00080">
    <property type="entry name" value="SDRFAMILY"/>
</dbReference>
<dbReference type="Proteomes" id="UP000049222">
    <property type="component" value="Unassembled WGS sequence"/>
</dbReference>
<proteinExistence type="inferred from homology"/>
<dbReference type="PANTHER" id="PTHR43639">
    <property type="entry name" value="OXIDOREDUCTASE, SHORT-CHAIN DEHYDROGENASE/REDUCTASE FAMILY (AFU_ORTHOLOGUE AFUA_5G02870)"/>
    <property type="match status" value="1"/>
</dbReference>
<evidence type="ECO:0000313" key="5">
    <source>
        <dbReference type="Proteomes" id="UP000049222"/>
    </source>
</evidence>
<gene>
    <name evidence="4" type="primary">ydaD_2</name>
    <name evidence="4" type="ORF">JDO7802_02420</name>
</gene>
<dbReference type="PROSITE" id="PS00061">
    <property type="entry name" value="ADH_SHORT"/>
    <property type="match status" value="1"/>
</dbReference>
<dbReference type="EMBL" id="CXSU01000012">
    <property type="protein sequence ID" value="CTQ50396.1"/>
    <property type="molecule type" value="Genomic_DNA"/>
</dbReference>
<dbReference type="EC" id="1.-.-.-" evidence="4"/>